<proteinExistence type="predicted"/>
<dbReference type="SMART" id="SM00530">
    <property type="entry name" value="HTH_XRE"/>
    <property type="match status" value="1"/>
</dbReference>
<sequence>MLRYFCFKKVSVQNFTIFLQLFTQNKIYYICGKIRTMSVGTTIRRLRESQGKTQKEIADLLNVDRRTYAKWEEEAAEVKSSLVPNLAEIFGVEIADLYKNDKNIEIKDSFKDNNNNNTNTVVIILTDKELTEKFLDLFNNSLKNSSKE</sequence>
<dbReference type="CDD" id="cd00093">
    <property type="entry name" value="HTH_XRE"/>
    <property type="match status" value="1"/>
</dbReference>
<evidence type="ECO:0000256" key="1">
    <source>
        <dbReference type="ARBA" id="ARBA00023125"/>
    </source>
</evidence>
<dbReference type="Gene3D" id="1.10.260.40">
    <property type="entry name" value="lambda repressor-like DNA-binding domains"/>
    <property type="match status" value="1"/>
</dbReference>
<organism evidence="3 4">
    <name type="scientific">Chryseobacterium taihuense</name>
    <dbReference type="NCBI Taxonomy" id="1141221"/>
    <lineage>
        <taxon>Bacteria</taxon>
        <taxon>Pseudomonadati</taxon>
        <taxon>Bacteroidota</taxon>
        <taxon>Flavobacteriia</taxon>
        <taxon>Flavobacteriales</taxon>
        <taxon>Weeksellaceae</taxon>
        <taxon>Chryseobacterium group</taxon>
        <taxon>Chryseobacterium</taxon>
    </lineage>
</organism>
<keyword evidence="1" id="KW-0238">DNA-binding</keyword>
<dbReference type="PANTHER" id="PTHR46558">
    <property type="entry name" value="TRACRIPTIONAL REGULATORY PROTEIN-RELATED-RELATED"/>
    <property type="match status" value="1"/>
</dbReference>
<feature type="domain" description="HTH cro/C1-type" evidence="2">
    <location>
        <begin position="43"/>
        <end position="97"/>
    </location>
</feature>
<dbReference type="InterPro" id="IPR001387">
    <property type="entry name" value="Cro/C1-type_HTH"/>
</dbReference>
<comment type="caution">
    <text evidence="3">The sequence shown here is derived from an EMBL/GenBank/DDBJ whole genome shotgun (WGS) entry which is preliminary data.</text>
</comment>
<evidence type="ECO:0000313" key="4">
    <source>
        <dbReference type="Proteomes" id="UP000199242"/>
    </source>
</evidence>
<keyword evidence="4" id="KW-1185">Reference proteome</keyword>
<protein>
    <submittedName>
        <fullName evidence="3">Transcriptional regulator, contains XRE-family HTH domain</fullName>
    </submittedName>
</protein>
<evidence type="ECO:0000313" key="3">
    <source>
        <dbReference type="EMBL" id="SDL80609.1"/>
    </source>
</evidence>
<dbReference type="SUPFAM" id="SSF47413">
    <property type="entry name" value="lambda repressor-like DNA-binding domains"/>
    <property type="match status" value="1"/>
</dbReference>
<dbReference type="EMBL" id="FNHD01000006">
    <property type="protein sequence ID" value="SDL80609.1"/>
    <property type="molecule type" value="Genomic_DNA"/>
</dbReference>
<evidence type="ECO:0000259" key="2">
    <source>
        <dbReference type="PROSITE" id="PS50943"/>
    </source>
</evidence>
<accession>A0ABY0QT62</accession>
<dbReference type="PROSITE" id="PS50943">
    <property type="entry name" value="HTH_CROC1"/>
    <property type="match status" value="1"/>
</dbReference>
<name>A0ABY0QT62_9FLAO</name>
<reference evidence="3 4" key="1">
    <citation type="submission" date="2016-10" db="EMBL/GenBank/DDBJ databases">
        <authorList>
            <person name="Varghese N."/>
            <person name="Submissions S."/>
        </authorList>
    </citation>
    <scope>NUCLEOTIDE SEQUENCE [LARGE SCALE GENOMIC DNA]</scope>
    <source>
        <strain evidence="3 4">CGMCC 1.10941</strain>
    </source>
</reference>
<gene>
    <name evidence="3" type="ORF">SAMN05216273_106178</name>
</gene>
<dbReference type="PANTHER" id="PTHR46558:SF11">
    <property type="entry name" value="HTH-TYPE TRANSCRIPTIONAL REGULATOR XRE"/>
    <property type="match status" value="1"/>
</dbReference>
<dbReference type="InterPro" id="IPR010982">
    <property type="entry name" value="Lambda_DNA-bd_dom_sf"/>
</dbReference>
<dbReference type="Proteomes" id="UP000199242">
    <property type="component" value="Unassembled WGS sequence"/>
</dbReference>
<dbReference type="Pfam" id="PF01381">
    <property type="entry name" value="HTH_3"/>
    <property type="match status" value="1"/>
</dbReference>